<keyword evidence="5 9" id="KW-0472">Membrane</keyword>
<dbReference type="AlphaFoldDB" id="A0A2G8KX42"/>
<accession>A0A2G8KX42</accession>
<feature type="transmembrane region" description="Helical" evidence="9">
    <location>
        <begin position="76"/>
        <end position="99"/>
    </location>
</feature>
<comment type="subcellular location">
    <subcellularLocation>
        <location evidence="1">Membrane</location>
        <topology evidence="1">Multi-pass membrane protein</topology>
    </subcellularLocation>
</comment>
<dbReference type="Proteomes" id="UP000230750">
    <property type="component" value="Unassembled WGS sequence"/>
</dbReference>
<gene>
    <name evidence="11" type="ORF">BSL78_10581</name>
</gene>
<evidence type="ECO:0000256" key="5">
    <source>
        <dbReference type="ARBA" id="ARBA00023136"/>
    </source>
</evidence>
<feature type="transmembrane region" description="Helical" evidence="9">
    <location>
        <begin position="36"/>
        <end position="56"/>
    </location>
</feature>
<evidence type="ECO:0000256" key="8">
    <source>
        <dbReference type="RuleBase" id="RU000688"/>
    </source>
</evidence>
<evidence type="ECO:0000256" key="9">
    <source>
        <dbReference type="SAM" id="Phobius"/>
    </source>
</evidence>
<evidence type="ECO:0000256" key="4">
    <source>
        <dbReference type="ARBA" id="ARBA00023040"/>
    </source>
</evidence>
<dbReference type="CDD" id="cd00637">
    <property type="entry name" value="7tm_classA_rhodopsin-like"/>
    <property type="match status" value="1"/>
</dbReference>
<evidence type="ECO:0000256" key="6">
    <source>
        <dbReference type="ARBA" id="ARBA00023170"/>
    </source>
</evidence>
<keyword evidence="3 9" id="KW-1133">Transmembrane helix</keyword>
<comment type="similarity">
    <text evidence="8">Belongs to the G-protein coupled receptor 1 family.</text>
</comment>
<dbReference type="OrthoDB" id="10044919at2759"/>
<name>A0A2G8KX42_STIJA</name>
<protein>
    <submittedName>
        <fullName evidence="11">Putative neuropeptide Y receptor type 1-like</fullName>
    </submittedName>
</protein>
<reference evidence="11 12" key="1">
    <citation type="journal article" date="2017" name="PLoS Biol.">
        <title>The sea cucumber genome provides insights into morphological evolution and visceral regeneration.</title>
        <authorList>
            <person name="Zhang X."/>
            <person name="Sun L."/>
            <person name="Yuan J."/>
            <person name="Sun Y."/>
            <person name="Gao Y."/>
            <person name="Zhang L."/>
            <person name="Li S."/>
            <person name="Dai H."/>
            <person name="Hamel J.F."/>
            <person name="Liu C."/>
            <person name="Yu Y."/>
            <person name="Liu S."/>
            <person name="Lin W."/>
            <person name="Guo K."/>
            <person name="Jin S."/>
            <person name="Xu P."/>
            <person name="Storey K.B."/>
            <person name="Huan P."/>
            <person name="Zhang T."/>
            <person name="Zhou Y."/>
            <person name="Zhang J."/>
            <person name="Lin C."/>
            <person name="Li X."/>
            <person name="Xing L."/>
            <person name="Huo D."/>
            <person name="Sun M."/>
            <person name="Wang L."/>
            <person name="Mercier A."/>
            <person name="Li F."/>
            <person name="Yang H."/>
            <person name="Xiang J."/>
        </authorList>
    </citation>
    <scope>NUCLEOTIDE SEQUENCE [LARGE SCALE GENOMIC DNA]</scope>
    <source>
        <strain evidence="11">Shaxun</strain>
        <tissue evidence="11">Muscle</tissue>
    </source>
</reference>
<dbReference type="PANTHER" id="PTHR24240">
    <property type="entry name" value="OPSIN"/>
    <property type="match status" value="1"/>
</dbReference>
<dbReference type="GO" id="GO:0004930">
    <property type="term" value="F:G protein-coupled receptor activity"/>
    <property type="evidence" value="ECO:0007669"/>
    <property type="project" value="UniProtKB-KW"/>
</dbReference>
<evidence type="ECO:0000259" key="10">
    <source>
        <dbReference type="PROSITE" id="PS50262"/>
    </source>
</evidence>
<keyword evidence="2 8" id="KW-0812">Transmembrane</keyword>
<evidence type="ECO:0000313" key="12">
    <source>
        <dbReference type="Proteomes" id="UP000230750"/>
    </source>
</evidence>
<evidence type="ECO:0000256" key="7">
    <source>
        <dbReference type="ARBA" id="ARBA00023224"/>
    </source>
</evidence>
<dbReference type="InterPro" id="IPR017452">
    <property type="entry name" value="GPCR_Rhodpsn_7TM"/>
</dbReference>
<keyword evidence="7 8" id="KW-0807">Transducer</keyword>
<feature type="domain" description="G-protein coupled receptors family 1 profile" evidence="10">
    <location>
        <begin position="15"/>
        <end position="251"/>
    </location>
</feature>
<evidence type="ECO:0000256" key="3">
    <source>
        <dbReference type="ARBA" id="ARBA00022989"/>
    </source>
</evidence>
<dbReference type="Gene3D" id="1.20.1070.10">
    <property type="entry name" value="Rhodopsin 7-helix transmembrane proteins"/>
    <property type="match status" value="1"/>
</dbReference>
<dbReference type="EMBL" id="MRZV01000325">
    <property type="protein sequence ID" value="PIK52542.1"/>
    <property type="molecule type" value="Genomic_DNA"/>
</dbReference>
<dbReference type="SUPFAM" id="SSF81321">
    <property type="entry name" value="Family A G protein-coupled receptor-like"/>
    <property type="match status" value="1"/>
</dbReference>
<dbReference type="InterPro" id="IPR050125">
    <property type="entry name" value="GPCR_opsins"/>
</dbReference>
<dbReference type="PROSITE" id="PS50262">
    <property type="entry name" value="G_PROTEIN_RECEP_F1_2"/>
    <property type="match status" value="1"/>
</dbReference>
<evidence type="ECO:0000256" key="1">
    <source>
        <dbReference type="ARBA" id="ARBA00004141"/>
    </source>
</evidence>
<evidence type="ECO:0000256" key="2">
    <source>
        <dbReference type="ARBA" id="ARBA00022692"/>
    </source>
</evidence>
<keyword evidence="12" id="KW-1185">Reference proteome</keyword>
<feature type="transmembrane region" description="Helical" evidence="9">
    <location>
        <begin position="111"/>
        <end position="137"/>
    </location>
</feature>
<evidence type="ECO:0000313" key="11">
    <source>
        <dbReference type="EMBL" id="PIK52542.1"/>
    </source>
</evidence>
<sequence>MTVFVALVVVIGSVGNLLTVYTILRVKRLQTTANALVASLALTDTGTVLISIPLLFSRFRFMEFHEEHRTICKASFFSLVTFITISVNSLQVIAANRYFIITQPRHTYLKYWGRFGTGIILGFVWVYSIFLVCLPFFGFGEIDFIPELGGCGIVETNRQSWWYKTLLLLTVFESCGIATPIFFILTFKKIRSAKLRLQSTRSAANMLNTQSKPKGFSREEIAVTKMTALVFFCFLLCWSPSSSFIFLRLER</sequence>
<dbReference type="Pfam" id="PF00001">
    <property type="entry name" value="7tm_1"/>
    <property type="match status" value="1"/>
</dbReference>
<proteinExistence type="inferred from homology"/>
<comment type="caution">
    <text evidence="11">The sequence shown here is derived from an EMBL/GenBank/DDBJ whole genome shotgun (WGS) entry which is preliminary data.</text>
</comment>
<dbReference type="STRING" id="307972.A0A2G8KX42"/>
<keyword evidence="6 8" id="KW-0675">Receptor</keyword>
<organism evidence="11 12">
    <name type="scientific">Stichopus japonicus</name>
    <name type="common">Sea cucumber</name>
    <dbReference type="NCBI Taxonomy" id="307972"/>
    <lineage>
        <taxon>Eukaryota</taxon>
        <taxon>Metazoa</taxon>
        <taxon>Echinodermata</taxon>
        <taxon>Eleutherozoa</taxon>
        <taxon>Echinozoa</taxon>
        <taxon>Holothuroidea</taxon>
        <taxon>Aspidochirotacea</taxon>
        <taxon>Aspidochirotida</taxon>
        <taxon>Stichopodidae</taxon>
        <taxon>Apostichopus</taxon>
    </lineage>
</organism>
<feature type="transmembrane region" description="Helical" evidence="9">
    <location>
        <begin position="6"/>
        <end position="24"/>
    </location>
</feature>
<dbReference type="PROSITE" id="PS00237">
    <property type="entry name" value="G_PROTEIN_RECEP_F1_1"/>
    <property type="match status" value="1"/>
</dbReference>
<dbReference type="InterPro" id="IPR000276">
    <property type="entry name" value="GPCR_Rhodpsn"/>
</dbReference>
<dbReference type="GO" id="GO:0016020">
    <property type="term" value="C:membrane"/>
    <property type="evidence" value="ECO:0007669"/>
    <property type="project" value="UniProtKB-SubCell"/>
</dbReference>
<keyword evidence="4 8" id="KW-0297">G-protein coupled receptor</keyword>
<dbReference type="PRINTS" id="PR00237">
    <property type="entry name" value="GPCRRHODOPSN"/>
</dbReference>
<feature type="transmembrane region" description="Helical" evidence="9">
    <location>
        <begin position="226"/>
        <end position="247"/>
    </location>
</feature>
<feature type="transmembrane region" description="Helical" evidence="9">
    <location>
        <begin position="166"/>
        <end position="187"/>
    </location>
</feature>